<keyword evidence="4" id="KW-1185">Reference proteome</keyword>
<proteinExistence type="predicted"/>
<dbReference type="InterPro" id="IPR046496">
    <property type="entry name" value="DUF6589"/>
</dbReference>
<reference evidence="3 4" key="1">
    <citation type="journal article" date="2018" name="Evol. Lett.">
        <title>Horizontal gene cluster transfer increased hallucinogenic mushroom diversity.</title>
        <authorList>
            <person name="Reynolds H.T."/>
            <person name="Vijayakumar V."/>
            <person name="Gluck-Thaler E."/>
            <person name="Korotkin H.B."/>
            <person name="Matheny P.B."/>
            <person name="Slot J.C."/>
        </authorList>
    </citation>
    <scope>NUCLEOTIDE SEQUENCE [LARGE SCALE GENOMIC DNA]</scope>
    <source>
        <strain evidence="3 4">2629</strain>
    </source>
</reference>
<feature type="region of interest" description="Disordered" evidence="1">
    <location>
        <begin position="154"/>
        <end position="176"/>
    </location>
</feature>
<feature type="compositionally biased region" description="Low complexity" evidence="1">
    <location>
        <begin position="94"/>
        <end position="118"/>
    </location>
</feature>
<comment type="caution">
    <text evidence="3">The sequence shown here is derived from an EMBL/GenBank/DDBJ whole genome shotgun (WGS) entry which is preliminary data.</text>
</comment>
<feature type="region of interest" description="Disordered" evidence="1">
    <location>
        <begin position="512"/>
        <end position="531"/>
    </location>
</feature>
<feature type="region of interest" description="Disordered" evidence="1">
    <location>
        <begin position="92"/>
        <end position="118"/>
    </location>
</feature>
<dbReference type="Proteomes" id="UP000284842">
    <property type="component" value="Unassembled WGS sequence"/>
</dbReference>
<evidence type="ECO:0000313" key="4">
    <source>
        <dbReference type="Proteomes" id="UP000284842"/>
    </source>
</evidence>
<dbReference type="AlphaFoldDB" id="A0A409WS10"/>
<feature type="domain" description="DUF6589" evidence="2">
    <location>
        <begin position="468"/>
        <end position="890"/>
    </location>
</feature>
<protein>
    <recommendedName>
        <fullName evidence="2">DUF6589 domain-containing protein</fullName>
    </recommendedName>
</protein>
<evidence type="ECO:0000256" key="1">
    <source>
        <dbReference type="SAM" id="MobiDB-lite"/>
    </source>
</evidence>
<dbReference type="Pfam" id="PF20231">
    <property type="entry name" value="DUF6589"/>
    <property type="match status" value="1"/>
</dbReference>
<dbReference type="InParanoid" id="A0A409WS10"/>
<organism evidence="3 4">
    <name type="scientific">Panaeolus cyanescens</name>
    <dbReference type="NCBI Taxonomy" id="181874"/>
    <lineage>
        <taxon>Eukaryota</taxon>
        <taxon>Fungi</taxon>
        <taxon>Dikarya</taxon>
        <taxon>Basidiomycota</taxon>
        <taxon>Agaricomycotina</taxon>
        <taxon>Agaricomycetes</taxon>
        <taxon>Agaricomycetidae</taxon>
        <taxon>Agaricales</taxon>
        <taxon>Agaricineae</taxon>
        <taxon>Galeropsidaceae</taxon>
        <taxon>Panaeolus</taxon>
    </lineage>
</organism>
<dbReference type="OrthoDB" id="3040861at2759"/>
<evidence type="ECO:0000259" key="2">
    <source>
        <dbReference type="Pfam" id="PF20231"/>
    </source>
</evidence>
<feature type="compositionally biased region" description="Polar residues" evidence="1">
    <location>
        <begin position="155"/>
        <end position="171"/>
    </location>
</feature>
<accession>A0A409WS10</accession>
<name>A0A409WS10_9AGAR</name>
<sequence>MEFTFVVPGSQASKRKSRQQNVFSSQWVTPTGVLSHPTSLTPIADSEAAYSQAGGTVHPDDPMDVDDNYQMLSRPWELERTDRSTDEGKRFFLSRSSSATPSSPEYSISSTTSELNSSTRPFWQNPLAPQHFYQDFSTGSSSIPVYKNLARSPLSPLSPNIPHSNSKTTPAEPTRRVYKGSKHDRILGIMKTLQEMKMNVLDLLLEVLIQPDDEIKEDSYKGFRNGLLSTKCHGRFDKLLTFLLENKQHELMHPWMEPHAIQFVCDKISREMEAAKPQLTMHTTDVTLKFIEEWDINQIMDGVAKVTPTWCTILDAATEPQPSKPKAKTARSRNRELGRHFISAQAHFLRSYSSAKVQIGLGLMAWSTGASRQLVDVMHHSCLTVSYTGISNVLSWLAERAMQLARLGASIPHSLAYDNVNVSSSIFVEQAPSAMNKVRSGTFAVIYKLANANIKHMEIGPLMANLAKASPLQLSDLRPSLVALQSYMKQSTIHITQVLFKYVAGFNSSNDLRKSPQLQHPSRRRLPPGHKTEFYPTRASTIEEASVNGNLRVHDDLYVTQLQKDVNNTTFNSTAIPSFNDQLTNARIRSCQALRRKDVTPWERRELIQLGFGVFHMVMNYLWCLLHTHRGTLQQVGSLTHLFAVLEKTRLGNEHPDYHTLLSALTQILDGLLLNAWINECGHPSLDAFSKSEPTADDILRIAKTILEKYTIPDSRIEPTNARYPPKDIDTPEDANVPPPVDIIHQNVILLTRDLLIVKELTDAMSSGDIGRIEDILPTLACMFRAAGSNNYSNEILFFLFNLKEVWTPEFANIMRDNMLVNPSGLDGHAMAIDLNIEHLIGYLKGLFVAKGIYSNWDRLGNISAAINYIQLVKKQVTRSVRASYRGSSHKGVDTSALVWRIAGKAKQLKLQEQVVGREDNKLAKSVIDLQAVGYRKFETASLATFNAKIADMQTGLPITLDVDEIVSCSMGIETQDSDSNGMDLNHINELTVLHDDTV</sequence>
<gene>
    <name evidence="3" type="ORF">CVT24_009900</name>
</gene>
<dbReference type="EMBL" id="NHTK01005294">
    <property type="protein sequence ID" value="PPQ81298.1"/>
    <property type="molecule type" value="Genomic_DNA"/>
</dbReference>
<evidence type="ECO:0000313" key="3">
    <source>
        <dbReference type="EMBL" id="PPQ81298.1"/>
    </source>
</evidence>